<protein>
    <recommendedName>
        <fullName evidence="2">Protein kinase domain-containing protein</fullName>
    </recommendedName>
</protein>
<dbReference type="InterPro" id="IPR011009">
    <property type="entry name" value="Kinase-like_dom_sf"/>
</dbReference>
<keyword evidence="4" id="KW-1185">Reference proteome</keyword>
<feature type="region of interest" description="Disordered" evidence="1">
    <location>
        <begin position="349"/>
        <end position="384"/>
    </location>
</feature>
<dbReference type="Gene3D" id="3.30.200.20">
    <property type="entry name" value="Phosphorylase Kinase, domain 1"/>
    <property type="match status" value="1"/>
</dbReference>
<dbReference type="Pfam" id="PF06293">
    <property type="entry name" value="Kdo"/>
    <property type="match status" value="1"/>
</dbReference>
<evidence type="ECO:0000256" key="1">
    <source>
        <dbReference type="SAM" id="MobiDB-lite"/>
    </source>
</evidence>
<dbReference type="EMBL" id="ML769546">
    <property type="protein sequence ID" value="KAE9394656.1"/>
    <property type="molecule type" value="Genomic_DNA"/>
</dbReference>
<dbReference type="PANTHER" id="PTHR37171">
    <property type="entry name" value="SERINE/THREONINE-PROTEIN KINASE YRZF-RELATED"/>
    <property type="match status" value="1"/>
</dbReference>
<proteinExistence type="predicted"/>
<dbReference type="InterPro" id="IPR000719">
    <property type="entry name" value="Prot_kinase_dom"/>
</dbReference>
<dbReference type="InterPro" id="IPR052396">
    <property type="entry name" value="Meiotic_Drive_Suppr_Kinase"/>
</dbReference>
<dbReference type="AlphaFoldDB" id="A0A6A4HA47"/>
<dbReference type="SUPFAM" id="SSF56112">
    <property type="entry name" value="Protein kinase-like (PK-like)"/>
    <property type="match status" value="1"/>
</dbReference>
<dbReference type="GO" id="GO:0004672">
    <property type="term" value="F:protein kinase activity"/>
    <property type="evidence" value="ECO:0007669"/>
    <property type="project" value="InterPro"/>
</dbReference>
<accession>A0A6A4HA47</accession>
<dbReference type="GO" id="GO:0005524">
    <property type="term" value="F:ATP binding"/>
    <property type="evidence" value="ECO:0007669"/>
    <property type="project" value="InterPro"/>
</dbReference>
<dbReference type="Gene3D" id="1.10.510.10">
    <property type="entry name" value="Transferase(Phosphotransferase) domain 1"/>
    <property type="match status" value="1"/>
</dbReference>
<feature type="domain" description="Protein kinase" evidence="2">
    <location>
        <begin position="413"/>
        <end position="585"/>
    </location>
</feature>
<reference evidence="3" key="1">
    <citation type="journal article" date="2019" name="Environ. Microbiol.">
        <title>Fungal ecological strategies reflected in gene transcription - a case study of two litter decomposers.</title>
        <authorList>
            <person name="Barbi F."/>
            <person name="Kohler A."/>
            <person name="Barry K."/>
            <person name="Baskaran P."/>
            <person name="Daum C."/>
            <person name="Fauchery L."/>
            <person name="Ihrmark K."/>
            <person name="Kuo A."/>
            <person name="LaButti K."/>
            <person name="Lipzen A."/>
            <person name="Morin E."/>
            <person name="Grigoriev I.V."/>
            <person name="Henrissat B."/>
            <person name="Lindahl B."/>
            <person name="Martin F."/>
        </authorList>
    </citation>
    <scope>NUCLEOTIDE SEQUENCE</scope>
    <source>
        <strain evidence="3">JB14</strain>
    </source>
</reference>
<evidence type="ECO:0000313" key="3">
    <source>
        <dbReference type="EMBL" id="KAE9394656.1"/>
    </source>
</evidence>
<sequence>MKSKIPSVIRDVLEFNLDVAQHDRRAARHLSIPSTPLTFQDKHLDANYILKRVVFLPNLLTELSTFVDGLLESVEEFPDKDLPSSESLDDEINPISGFTSIAFDPSADQVAAHYHESIATQCCSLASFLVLHSKYPGWTSYLSWKQPWKQSTPEWEEWLITHKPRSLILNKTSPRSSKIQEFTELQRSKGFGTSFRVDLNMNHSPCIPEVVPGHSRILHGEMGMGIWHGRGHALKDTIHEPSHCSYDRYPDASGTPWTLPPDLSVRKKKELPVVLAEDYLQNAWARCRAHDATFIIFHRGANEIICIRHRASQTLYVSEIIDTCTNYGKLQTALYAAILKDKADRQEIWEKKHPPRPEQKEETKKRPLESQKDSSRKRSRSNSDCGAHPFKVISHFQAYNMKVRHFILNFWCIDNLILLGTMQEPRCPRSLHFLCGSQTCQQRTIRSRKHLRHEFSIYEHLARAKVQAVPHLYGLFEDVESENSQLILVTSYAGESLAVIHMSRPVFLHQLAEIHEAGIHHRDLRPPNIVVDHDGKITFIDFDKARSYVTGKQRKHERKRLLNLMNGRYVDYDRTSLTKLGSSVF</sequence>
<feature type="compositionally biased region" description="Basic and acidic residues" evidence="1">
    <location>
        <begin position="349"/>
        <end position="376"/>
    </location>
</feature>
<dbReference type="PANTHER" id="PTHR37171:SF1">
    <property type="entry name" value="SERINE_THREONINE-PROTEIN KINASE YRZF-RELATED"/>
    <property type="match status" value="1"/>
</dbReference>
<dbReference type="PROSITE" id="PS50011">
    <property type="entry name" value="PROTEIN_KINASE_DOM"/>
    <property type="match status" value="1"/>
</dbReference>
<name>A0A6A4HA47_9AGAR</name>
<evidence type="ECO:0000313" key="4">
    <source>
        <dbReference type="Proteomes" id="UP000799118"/>
    </source>
</evidence>
<evidence type="ECO:0000259" key="2">
    <source>
        <dbReference type="PROSITE" id="PS50011"/>
    </source>
</evidence>
<organism evidence="3 4">
    <name type="scientific">Gymnopus androsaceus JB14</name>
    <dbReference type="NCBI Taxonomy" id="1447944"/>
    <lineage>
        <taxon>Eukaryota</taxon>
        <taxon>Fungi</taxon>
        <taxon>Dikarya</taxon>
        <taxon>Basidiomycota</taxon>
        <taxon>Agaricomycotina</taxon>
        <taxon>Agaricomycetes</taxon>
        <taxon>Agaricomycetidae</taxon>
        <taxon>Agaricales</taxon>
        <taxon>Marasmiineae</taxon>
        <taxon>Omphalotaceae</taxon>
        <taxon>Gymnopus</taxon>
    </lineage>
</organism>
<gene>
    <name evidence="3" type="ORF">BT96DRAFT_943027</name>
</gene>
<dbReference type="Proteomes" id="UP000799118">
    <property type="component" value="Unassembled WGS sequence"/>
</dbReference>
<dbReference type="OrthoDB" id="2523927at2759"/>